<proteinExistence type="predicted"/>
<dbReference type="STRING" id="218851.A0A2G5D690"/>
<feature type="coiled-coil region" evidence="1">
    <location>
        <begin position="186"/>
        <end position="251"/>
    </location>
</feature>
<reference evidence="4 5" key="1">
    <citation type="submission" date="2017-09" db="EMBL/GenBank/DDBJ databases">
        <title>WGS assembly of Aquilegia coerulea Goldsmith.</title>
        <authorList>
            <person name="Hodges S."/>
            <person name="Kramer E."/>
            <person name="Nordborg M."/>
            <person name="Tomkins J."/>
            <person name="Borevitz J."/>
            <person name="Derieg N."/>
            <person name="Yan J."/>
            <person name="Mihaltcheva S."/>
            <person name="Hayes R.D."/>
            <person name="Rokhsar D."/>
        </authorList>
    </citation>
    <scope>NUCLEOTIDE SEQUENCE [LARGE SCALE GENOMIC DNA]</scope>
    <source>
        <strain evidence="5">cv. Goldsmith</strain>
    </source>
</reference>
<feature type="compositionally biased region" description="Low complexity" evidence="2">
    <location>
        <begin position="121"/>
        <end position="131"/>
    </location>
</feature>
<name>A0A2G5D690_AQUCA</name>
<dbReference type="GO" id="GO:0043130">
    <property type="term" value="F:ubiquitin binding"/>
    <property type="evidence" value="ECO:0007669"/>
    <property type="project" value="InterPro"/>
</dbReference>
<protein>
    <recommendedName>
        <fullName evidence="3">CUE domain-containing protein</fullName>
    </recommendedName>
</protein>
<dbReference type="PANTHER" id="PTHR31245:SF16">
    <property type="entry name" value="UDP-GLUCOSE 6-DEHYDROGENASE"/>
    <property type="match status" value="1"/>
</dbReference>
<keyword evidence="1" id="KW-0175">Coiled coil</keyword>
<dbReference type="InterPro" id="IPR009060">
    <property type="entry name" value="UBA-like_sf"/>
</dbReference>
<keyword evidence="5" id="KW-1185">Reference proteome</keyword>
<evidence type="ECO:0000313" key="5">
    <source>
        <dbReference type="Proteomes" id="UP000230069"/>
    </source>
</evidence>
<feature type="domain" description="CUE" evidence="3">
    <location>
        <begin position="48"/>
        <end position="93"/>
    </location>
</feature>
<dbReference type="CDD" id="cd14279">
    <property type="entry name" value="CUE"/>
    <property type="match status" value="1"/>
</dbReference>
<dbReference type="PANTHER" id="PTHR31245">
    <property type="entry name" value="UBIQUITIN SYSTEM COMPONENT CUE PROTEIN"/>
    <property type="match status" value="1"/>
</dbReference>
<evidence type="ECO:0000259" key="3">
    <source>
        <dbReference type="PROSITE" id="PS51140"/>
    </source>
</evidence>
<feature type="region of interest" description="Disordered" evidence="2">
    <location>
        <begin position="101"/>
        <end position="143"/>
    </location>
</feature>
<dbReference type="InParanoid" id="A0A2G5D690"/>
<dbReference type="InterPro" id="IPR003892">
    <property type="entry name" value="CUE"/>
</dbReference>
<gene>
    <name evidence="4" type="ORF">AQUCO_02700307v1</name>
</gene>
<dbReference type="EMBL" id="KZ305044">
    <property type="protein sequence ID" value="PIA39040.1"/>
    <property type="molecule type" value="Genomic_DNA"/>
</dbReference>
<dbReference type="AlphaFoldDB" id="A0A2G5D690"/>
<feature type="compositionally biased region" description="Polar residues" evidence="2">
    <location>
        <begin position="132"/>
        <end position="143"/>
    </location>
</feature>
<evidence type="ECO:0000313" key="4">
    <source>
        <dbReference type="EMBL" id="PIA39040.1"/>
    </source>
</evidence>
<dbReference type="SMART" id="SM00546">
    <property type="entry name" value="CUE"/>
    <property type="match status" value="1"/>
</dbReference>
<sequence>MSAGVCGKRLGFEEIFGSSSSSPTSSSSKRFRCSSFGSPIRSSEFGFGSEDKVSFLMQLFPSMDRELVESVLKTHNHKVDDAIDSLRALCLGDVRPVDVTRESESMATANNSNVSGAESSQFPQQKVQEQQENNIEYESTNPTNGPSWVDIFVQEMMNASDMDDARGRAARILEVFERSVVAHSRASDEQQELVSLKEQLQSLLRDNHILKRAVSIQHERNLEQEEKSREVEQLKLLINQYQEQHRTLEINNYTLKLHLQRAQESSSIPGRFHPDVL</sequence>
<dbReference type="PROSITE" id="PS51140">
    <property type="entry name" value="CUE"/>
    <property type="match status" value="1"/>
</dbReference>
<dbReference type="SUPFAM" id="SSF46934">
    <property type="entry name" value="UBA-like"/>
    <property type="match status" value="1"/>
</dbReference>
<evidence type="ECO:0000256" key="2">
    <source>
        <dbReference type="SAM" id="MobiDB-lite"/>
    </source>
</evidence>
<dbReference type="Pfam" id="PF02845">
    <property type="entry name" value="CUE"/>
    <property type="match status" value="1"/>
</dbReference>
<accession>A0A2G5D690</accession>
<evidence type="ECO:0000256" key="1">
    <source>
        <dbReference type="SAM" id="Coils"/>
    </source>
</evidence>
<dbReference type="Gene3D" id="1.10.8.10">
    <property type="entry name" value="DNA helicase RuvA subunit, C-terminal domain"/>
    <property type="match status" value="1"/>
</dbReference>
<feature type="compositionally biased region" description="Polar residues" evidence="2">
    <location>
        <begin position="105"/>
        <end position="120"/>
    </location>
</feature>
<dbReference type="Proteomes" id="UP000230069">
    <property type="component" value="Unassembled WGS sequence"/>
</dbReference>
<organism evidence="4 5">
    <name type="scientific">Aquilegia coerulea</name>
    <name type="common">Rocky mountain columbine</name>
    <dbReference type="NCBI Taxonomy" id="218851"/>
    <lineage>
        <taxon>Eukaryota</taxon>
        <taxon>Viridiplantae</taxon>
        <taxon>Streptophyta</taxon>
        <taxon>Embryophyta</taxon>
        <taxon>Tracheophyta</taxon>
        <taxon>Spermatophyta</taxon>
        <taxon>Magnoliopsida</taxon>
        <taxon>Ranunculales</taxon>
        <taxon>Ranunculaceae</taxon>
        <taxon>Thalictroideae</taxon>
        <taxon>Aquilegia</taxon>
    </lineage>
</organism>
<dbReference type="OrthoDB" id="440455at2759"/>